<dbReference type="GeneID" id="97181876"/>
<dbReference type="EMBL" id="UAUU01000002">
    <property type="protein sequence ID" value="SPZ83620.1"/>
    <property type="molecule type" value="Genomic_DNA"/>
</dbReference>
<gene>
    <name evidence="1" type="ORF">NCTC11343_00139</name>
</gene>
<dbReference type="Proteomes" id="UP000251241">
    <property type="component" value="Unassembled WGS sequence"/>
</dbReference>
<proteinExistence type="predicted"/>
<sequence>MVNKNVISKLSDRELEKYIEPDSRSVSNAVKYAYEILQERGRTFTPSETARIEALIAKKNDSEKIVDKGWDKGLTEDVNAIELYTNTLIWMLSVIFGVFFGGVLQVLNFIKIKNIKGAVITTFYSIIYIGIQLIIINYIRNNYPEMSQNIFYVNFILSGIGATGLFFIRQQMFPNDLQYRAKSSIVPLIASLGISIALFYLS</sequence>
<protein>
    <submittedName>
        <fullName evidence="1">Uncharacterized protein</fullName>
    </submittedName>
</protein>
<accession>A0A2X2L317</accession>
<dbReference type="RefSeq" id="WP_112373519.1">
    <property type="nucleotide sequence ID" value="NZ_CP069793.1"/>
</dbReference>
<organism evidence="1 2">
    <name type="scientific">Sphingobacterium multivorum</name>
    <dbReference type="NCBI Taxonomy" id="28454"/>
    <lineage>
        <taxon>Bacteria</taxon>
        <taxon>Pseudomonadati</taxon>
        <taxon>Bacteroidota</taxon>
        <taxon>Sphingobacteriia</taxon>
        <taxon>Sphingobacteriales</taxon>
        <taxon>Sphingobacteriaceae</taxon>
        <taxon>Sphingobacterium</taxon>
    </lineage>
</organism>
<name>A0A2X2L317_SPHMU</name>
<dbReference type="AlphaFoldDB" id="A0A2X2L317"/>
<evidence type="ECO:0000313" key="1">
    <source>
        <dbReference type="EMBL" id="SPZ83620.1"/>
    </source>
</evidence>
<reference evidence="1 2" key="1">
    <citation type="submission" date="2018-06" db="EMBL/GenBank/DDBJ databases">
        <authorList>
            <consortium name="Pathogen Informatics"/>
            <person name="Doyle S."/>
        </authorList>
    </citation>
    <scope>NUCLEOTIDE SEQUENCE [LARGE SCALE GENOMIC DNA]</scope>
    <source>
        <strain evidence="1 2">NCTC11343</strain>
    </source>
</reference>
<evidence type="ECO:0000313" key="2">
    <source>
        <dbReference type="Proteomes" id="UP000251241"/>
    </source>
</evidence>